<evidence type="ECO:0000259" key="3">
    <source>
        <dbReference type="Pfam" id="PF07675"/>
    </source>
</evidence>
<feature type="domain" description="Secretion system C-terminal sorting" evidence="4">
    <location>
        <begin position="213"/>
        <end position="277"/>
    </location>
</feature>
<dbReference type="Pfam" id="PF07675">
    <property type="entry name" value="Cleaved_Adhesin"/>
    <property type="match status" value="1"/>
</dbReference>
<accession>A0A2V4BQJ1</accession>
<protein>
    <submittedName>
        <fullName evidence="5">T9SS C-terminal target domain-containing protein</fullName>
    </submittedName>
</protein>
<sequence>MKILLPLLMLISGIASAQFTIWEDDFNDSDVSDWILIDADGDGHKWIPCMDWQIDANNQTISGTYNILGSYNTNQATGVPYNLLQQNWAITPEIDLSYYATGIQLIVNAQPSILSGNQDIYVYASTTNTDITSFTQIGTLKLLRKSSRTGTAFADYTLDVSQFAGQSKVYLAFLTTTKKTYVGLEIDKVSITATSLLGVEDVKNVSATVLKQNPVEDYLQLQLSTSLKEEEVTLKIYNTTEILVKETKYNDSGILISNLSNGIYFLIIQEGNKIQKIKFIKK</sequence>
<evidence type="ECO:0000313" key="6">
    <source>
        <dbReference type="Proteomes" id="UP000247903"/>
    </source>
</evidence>
<keyword evidence="6" id="KW-1185">Reference proteome</keyword>
<dbReference type="EMBL" id="QJHK01000005">
    <property type="protein sequence ID" value="PXY41225.1"/>
    <property type="molecule type" value="Genomic_DNA"/>
</dbReference>
<dbReference type="AlphaFoldDB" id="A0A2V4BQJ1"/>
<feature type="signal peptide" evidence="2">
    <location>
        <begin position="1"/>
        <end position="17"/>
    </location>
</feature>
<feature type="domain" description="Cleaved adhesin" evidence="3">
    <location>
        <begin position="32"/>
        <end position="137"/>
    </location>
</feature>
<proteinExistence type="predicted"/>
<dbReference type="OrthoDB" id="1273278at2"/>
<dbReference type="Pfam" id="PF18962">
    <property type="entry name" value="Por_Secre_tail"/>
    <property type="match status" value="1"/>
</dbReference>
<dbReference type="Proteomes" id="UP000247903">
    <property type="component" value="Unassembled WGS sequence"/>
</dbReference>
<evidence type="ECO:0000259" key="4">
    <source>
        <dbReference type="Pfam" id="PF18962"/>
    </source>
</evidence>
<organism evidence="5 6">
    <name type="scientific">Flavobacterium cheongpyeongense</name>
    <dbReference type="NCBI Taxonomy" id="2212651"/>
    <lineage>
        <taxon>Bacteria</taxon>
        <taxon>Pseudomonadati</taxon>
        <taxon>Bacteroidota</taxon>
        <taxon>Flavobacteriia</taxon>
        <taxon>Flavobacteriales</taxon>
        <taxon>Flavobacteriaceae</taxon>
        <taxon>Flavobacterium</taxon>
    </lineage>
</organism>
<reference evidence="5 6" key="1">
    <citation type="submission" date="2018-05" db="EMBL/GenBank/DDBJ databases">
        <title>Flavobacterium sp. strain IMCC34759, incomplete genome.</title>
        <authorList>
            <person name="Joung Y."/>
            <person name="Cho J."/>
        </authorList>
    </citation>
    <scope>NUCLEOTIDE SEQUENCE [LARGE SCALE GENOMIC DNA]</scope>
    <source>
        <strain evidence="5 6">IMCC34759</strain>
    </source>
</reference>
<comment type="caution">
    <text evidence="5">The sequence shown here is derived from an EMBL/GenBank/DDBJ whole genome shotgun (WGS) entry which is preliminary data.</text>
</comment>
<dbReference type="NCBIfam" id="NF038128">
    <property type="entry name" value="choice_anch_J"/>
    <property type="match status" value="1"/>
</dbReference>
<gene>
    <name evidence="5" type="ORF">DMB65_07410</name>
</gene>
<evidence type="ECO:0000313" key="5">
    <source>
        <dbReference type="EMBL" id="PXY41225.1"/>
    </source>
</evidence>
<name>A0A2V4BQJ1_9FLAO</name>
<feature type="chain" id="PRO_5015930773" evidence="2">
    <location>
        <begin position="18"/>
        <end position="282"/>
    </location>
</feature>
<dbReference type="RefSeq" id="WP_110306014.1">
    <property type="nucleotide sequence ID" value="NZ_QJHK01000005.1"/>
</dbReference>
<evidence type="ECO:0000256" key="2">
    <source>
        <dbReference type="SAM" id="SignalP"/>
    </source>
</evidence>
<dbReference type="NCBIfam" id="TIGR04183">
    <property type="entry name" value="Por_Secre_tail"/>
    <property type="match status" value="1"/>
</dbReference>
<dbReference type="Gene3D" id="2.60.120.200">
    <property type="match status" value="1"/>
</dbReference>
<dbReference type="InterPro" id="IPR011628">
    <property type="entry name" value="Cleaved_adhesin"/>
</dbReference>
<keyword evidence="1 2" id="KW-0732">Signal</keyword>
<dbReference type="InterPro" id="IPR026444">
    <property type="entry name" value="Secre_tail"/>
</dbReference>
<evidence type="ECO:0000256" key="1">
    <source>
        <dbReference type="ARBA" id="ARBA00022729"/>
    </source>
</evidence>